<reference evidence="1" key="1">
    <citation type="journal article" date="2020" name="Nature">
        <title>Giant virus diversity and host interactions through global metagenomics.</title>
        <authorList>
            <person name="Schulz F."/>
            <person name="Roux S."/>
            <person name="Paez-Espino D."/>
            <person name="Jungbluth S."/>
            <person name="Walsh D.A."/>
            <person name="Denef V.J."/>
            <person name="McMahon K.D."/>
            <person name="Konstantinidis K.T."/>
            <person name="Eloe-Fadrosh E.A."/>
            <person name="Kyrpides N.C."/>
            <person name="Woyke T."/>
        </authorList>
    </citation>
    <scope>NUCLEOTIDE SEQUENCE</scope>
    <source>
        <strain evidence="1">GVMAG-M-3300009161-30</strain>
    </source>
</reference>
<evidence type="ECO:0000313" key="1">
    <source>
        <dbReference type="EMBL" id="QHT32685.1"/>
    </source>
</evidence>
<accession>A0A6C0EZS9</accession>
<protein>
    <submittedName>
        <fullName evidence="1">Uncharacterized protein</fullName>
    </submittedName>
</protein>
<proteinExistence type="predicted"/>
<organism evidence="1">
    <name type="scientific">viral metagenome</name>
    <dbReference type="NCBI Taxonomy" id="1070528"/>
    <lineage>
        <taxon>unclassified sequences</taxon>
        <taxon>metagenomes</taxon>
        <taxon>organismal metagenomes</taxon>
    </lineage>
</organism>
<dbReference type="AlphaFoldDB" id="A0A6C0EZS9"/>
<sequence length="389" mass="45806">MELIDLDIDFIMDPDMDISYMYSCDNFYVNQVYMGDCEINDIREQNAFKGMTFSGFKNSDVKKELLKNLINSKLEPACYWSAEIICAGHYKDLWEIILFFYSKHIHLGNPKLAIYLDVRVQNFKEIISGGYANNELKMRNSDKLRKLFCEIICILCCAKRKHSFDEVKIKKDDFDMTQMTDRFKAPNVNYAQSIMVVGDPKELFIAINELAYNISKDGKNAINACYWIEWISEYENICKIKKQKCKCERRLQMPVDSKNQMDIVWLVWDTLLKEAENRHPLVKKIMKSLLNLFSLKYNNACNTKRRYILYYAVELLIEPVNLEEDIVKDKEQINAIITKIDNIYKQIKKNEHSPNTDYLFANTNKSNLDKTIAKLEKMNQFGENFIPRL</sequence>
<name>A0A6C0EZS9_9ZZZZ</name>
<dbReference type="EMBL" id="MN738946">
    <property type="protein sequence ID" value="QHT32685.1"/>
    <property type="molecule type" value="Genomic_DNA"/>
</dbReference>